<name>A0A7T6Z2U8_9BACI</name>
<dbReference type="NCBIfam" id="NF041554">
    <property type="entry name" value="SA1362_fam"/>
    <property type="match status" value="1"/>
</dbReference>
<keyword evidence="2" id="KW-1133">Transmembrane helix</keyword>
<sequence>MAKGIRNPVIIVILALAAIGLIYRLATNPGGFFLGLAITALIAVGLYFLLTRLVMPKRRNGMDSNYRKALKQSKQRQKQKESARKNNQKKKRHLKVIDGNRKK</sequence>
<organism evidence="3 4">
    <name type="scientific">Salicibibacter cibarius</name>
    <dbReference type="NCBI Taxonomy" id="2743000"/>
    <lineage>
        <taxon>Bacteria</taxon>
        <taxon>Bacillati</taxon>
        <taxon>Bacillota</taxon>
        <taxon>Bacilli</taxon>
        <taxon>Bacillales</taxon>
        <taxon>Bacillaceae</taxon>
        <taxon>Salicibibacter</taxon>
    </lineage>
</organism>
<dbReference type="RefSeq" id="WP_200128543.1">
    <property type="nucleotide sequence ID" value="NZ_CP054705.1"/>
</dbReference>
<feature type="transmembrane region" description="Helical" evidence="2">
    <location>
        <begin position="32"/>
        <end position="50"/>
    </location>
</feature>
<evidence type="ECO:0000256" key="2">
    <source>
        <dbReference type="SAM" id="Phobius"/>
    </source>
</evidence>
<feature type="region of interest" description="Disordered" evidence="1">
    <location>
        <begin position="64"/>
        <end position="103"/>
    </location>
</feature>
<keyword evidence="4" id="KW-1185">Reference proteome</keyword>
<dbReference type="KEGG" id="scia:HUG15_10285"/>
<reference evidence="3 4" key="1">
    <citation type="submission" date="2020-06" db="EMBL/GenBank/DDBJ databases">
        <title>Genomic analysis of Salicibibacter sp. NKC5-3.</title>
        <authorList>
            <person name="Oh Y.J."/>
        </authorList>
    </citation>
    <scope>NUCLEOTIDE SEQUENCE [LARGE SCALE GENOMIC DNA]</scope>
    <source>
        <strain evidence="3 4">NKC5-3</strain>
    </source>
</reference>
<keyword evidence="2" id="KW-0812">Transmembrane</keyword>
<dbReference type="Proteomes" id="UP000595823">
    <property type="component" value="Chromosome"/>
</dbReference>
<dbReference type="EMBL" id="CP054705">
    <property type="protein sequence ID" value="QQK75910.1"/>
    <property type="molecule type" value="Genomic_DNA"/>
</dbReference>
<evidence type="ECO:0000313" key="3">
    <source>
        <dbReference type="EMBL" id="QQK75910.1"/>
    </source>
</evidence>
<accession>A0A7T6Z2U8</accession>
<evidence type="ECO:0000313" key="4">
    <source>
        <dbReference type="Proteomes" id="UP000595823"/>
    </source>
</evidence>
<proteinExistence type="predicted"/>
<dbReference type="AlphaFoldDB" id="A0A7T6Z2U8"/>
<feature type="compositionally biased region" description="Basic residues" evidence="1">
    <location>
        <begin position="68"/>
        <end position="77"/>
    </location>
</feature>
<gene>
    <name evidence="3" type="ORF">HUG15_10285</name>
</gene>
<keyword evidence="2" id="KW-0472">Membrane</keyword>
<dbReference type="InterPro" id="IPR048110">
    <property type="entry name" value="SA1362/YqhP-like"/>
</dbReference>
<protein>
    <submittedName>
        <fullName evidence="3">Uncharacterized protein</fullName>
    </submittedName>
</protein>
<evidence type="ECO:0000256" key="1">
    <source>
        <dbReference type="SAM" id="MobiDB-lite"/>
    </source>
</evidence>
<feature type="transmembrane region" description="Helical" evidence="2">
    <location>
        <begin position="7"/>
        <end position="26"/>
    </location>
</feature>